<gene>
    <name evidence="1" type="ORF">AAFF_G00296840</name>
</gene>
<dbReference type="AlphaFoldDB" id="A0AAD7WRW8"/>
<accession>A0AAD7WRW8</accession>
<protein>
    <submittedName>
        <fullName evidence="1">Uncharacterized protein</fullName>
    </submittedName>
</protein>
<organism evidence="1 2">
    <name type="scientific">Aldrovandia affinis</name>
    <dbReference type="NCBI Taxonomy" id="143900"/>
    <lineage>
        <taxon>Eukaryota</taxon>
        <taxon>Metazoa</taxon>
        <taxon>Chordata</taxon>
        <taxon>Craniata</taxon>
        <taxon>Vertebrata</taxon>
        <taxon>Euteleostomi</taxon>
        <taxon>Actinopterygii</taxon>
        <taxon>Neopterygii</taxon>
        <taxon>Teleostei</taxon>
        <taxon>Notacanthiformes</taxon>
        <taxon>Halosauridae</taxon>
        <taxon>Aldrovandia</taxon>
    </lineage>
</organism>
<comment type="caution">
    <text evidence="1">The sequence shown here is derived from an EMBL/GenBank/DDBJ whole genome shotgun (WGS) entry which is preliminary data.</text>
</comment>
<name>A0AAD7WRW8_9TELE</name>
<proteinExistence type="predicted"/>
<reference evidence="1" key="1">
    <citation type="journal article" date="2023" name="Science">
        <title>Genome structures resolve the early diversification of teleost fishes.</title>
        <authorList>
            <person name="Parey E."/>
            <person name="Louis A."/>
            <person name="Montfort J."/>
            <person name="Bouchez O."/>
            <person name="Roques C."/>
            <person name="Iampietro C."/>
            <person name="Lluch J."/>
            <person name="Castinel A."/>
            <person name="Donnadieu C."/>
            <person name="Desvignes T."/>
            <person name="Floi Bucao C."/>
            <person name="Jouanno E."/>
            <person name="Wen M."/>
            <person name="Mejri S."/>
            <person name="Dirks R."/>
            <person name="Jansen H."/>
            <person name="Henkel C."/>
            <person name="Chen W.J."/>
            <person name="Zahm M."/>
            <person name="Cabau C."/>
            <person name="Klopp C."/>
            <person name="Thompson A.W."/>
            <person name="Robinson-Rechavi M."/>
            <person name="Braasch I."/>
            <person name="Lecointre G."/>
            <person name="Bobe J."/>
            <person name="Postlethwait J.H."/>
            <person name="Berthelot C."/>
            <person name="Roest Crollius H."/>
            <person name="Guiguen Y."/>
        </authorList>
    </citation>
    <scope>NUCLEOTIDE SEQUENCE</scope>
    <source>
        <strain evidence="1">NC1722</strain>
    </source>
</reference>
<evidence type="ECO:0000313" key="2">
    <source>
        <dbReference type="Proteomes" id="UP001221898"/>
    </source>
</evidence>
<keyword evidence="2" id="KW-1185">Reference proteome</keyword>
<dbReference type="EMBL" id="JAINUG010000042">
    <property type="protein sequence ID" value="KAJ8406768.1"/>
    <property type="molecule type" value="Genomic_DNA"/>
</dbReference>
<dbReference type="Proteomes" id="UP001221898">
    <property type="component" value="Unassembled WGS sequence"/>
</dbReference>
<evidence type="ECO:0000313" key="1">
    <source>
        <dbReference type="EMBL" id="KAJ8406768.1"/>
    </source>
</evidence>
<sequence length="119" mass="12802">MAVYPPDSSGMWCDLWRDFALAHAFPLPEIAPSPSYVPRGFRDIVATSPCRDCSVVRVGEGRRIVRLSVASTLPSVKRVIQALVFSPYPAHAAKEAFQNGAAPLSERCSTPALSSNAAD</sequence>